<reference evidence="2" key="1">
    <citation type="submission" date="2023-05" db="EMBL/GenBank/DDBJ databases">
        <title>Genome and transcriptome analyses reveal genes involved in the formation of fine ridges on petal epidermal cells in Hibiscus trionum.</title>
        <authorList>
            <person name="Koshimizu S."/>
            <person name="Masuda S."/>
            <person name="Ishii T."/>
            <person name="Shirasu K."/>
            <person name="Hoshino A."/>
            <person name="Arita M."/>
        </authorList>
    </citation>
    <scope>NUCLEOTIDE SEQUENCE</scope>
    <source>
        <strain evidence="2">Hamamatsu line</strain>
    </source>
</reference>
<gene>
    <name evidence="2" type="ORF">HRI_003760500</name>
</gene>
<evidence type="ECO:0000313" key="2">
    <source>
        <dbReference type="EMBL" id="GMJ00913.1"/>
    </source>
</evidence>
<protein>
    <submittedName>
        <fullName evidence="2">Uncharacterized protein</fullName>
    </submittedName>
</protein>
<accession>A0A9W7ITX7</accession>
<dbReference type="EMBL" id="BSYR01000035">
    <property type="protein sequence ID" value="GMJ00913.1"/>
    <property type="molecule type" value="Genomic_DNA"/>
</dbReference>
<dbReference type="AlphaFoldDB" id="A0A9W7ITX7"/>
<organism evidence="2 3">
    <name type="scientific">Hibiscus trionum</name>
    <name type="common">Flower of an hour</name>
    <dbReference type="NCBI Taxonomy" id="183268"/>
    <lineage>
        <taxon>Eukaryota</taxon>
        <taxon>Viridiplantae</taxon>
        <taxon>Streptophyta</taxon>
        <taxon>Embryophyta</taxon>
        <taxon>Tracheophyta</taxon>
        <taxon>Spermatophyta</taxon>
        <taxon>Magnoliopsida</taxon>
        <taxon>eudicotyledons</taxon>
        <taxon>Gunneridae</taxon>
        <taxon>Pentapetalae</taxon>
        <taxon>rosids</taxon>
        <taxon>malvids</taxon>
        <taxon>Malvales</taxon>
        <taxon>Malvaceae</taxon>
        <taxon>Malvoideae</taxon>
        <taxon>Hibiscus</taxon>
    </lineage>
</organism>
<dbReference type="Proteomes" id="UP001165190">
    <property type="component" value="Unassembled WGS sequence"/>
</dbReference>
<comment type="caution">
    <text evidence="2">The sequence shown here is derived from an EMBL/GenBank/DDBJ whole genome shotgun (WGS) entry which is preliminary data.</text>
</comment>
<proteinExistence type="predicted"/>
<evidence type="ECO:0000256" key="1">
    <source>
        <dbReference type="SAM" id="MobiDB-lite"/>
    </source>
</evidence>
<dbReference type="OrthoDB" id="1749531at2759"/>
<feature type="region of interest" description="Disordered" evidence="1">
    <location>
        <begin position="76"/>
        <end position="98"/>
    </location>
</feature>
<keyword evidence="3" id="KW-1185">Reference proteome</keyword>
<evidence type="ECO:0000313" key="3">
    <source>
        <dbReference type="Proteomes" id="UP001165190"/>
    </source>
</evidence>
<sequence>MALRTSQLFNGFLTQCFMSGLRRDIKNEVLAQWPTDMKEVITLAYFHQSRLGEQRKSLGRGLGSKLSPLLATPILKTNNNPKEMSGRTPPLESSPPPTNTIHPKKITAAEAQSRQEKGLCYYYNDKFTLGHKCKSPQLFLLDDGDGAEQNREGKTQNLRTGEWRSVRSHWCRLML</sequence>
<name>A0A9W7ITX7_HIBTR</name>